<dbReference type="EMBL" id="JAKKUT010000001">
    <property type="protein sequence ID" value="MDG2989713.1"/>
    <property type="molecule type" value="Genomic_DNA"/>
</dbReference>
<dbReference type="Gene3D" id="2.40.50.180">
    <property type="entry name" value="CheA-289, Domain 4"/>
    <property type="match status" value="1"/>
</dbReference>
<dbReference type="RefSeq" id="WP_277865628.1">
    <property type="nucleotide sequence ID" value="NZ_JAKKUT010000001.1"/>
</dbReference>
<organism evidence="2 3">
    <name type="scientific">Candidatus Synechococcus calcipolaris G9</name>
    <dbReference type="NCBI Taxonomy" id="1497997"/>
    <lineage>
        <taxon>Bacteria</taxon>
        <taxon>Bacillati</taxon>
        <taxon>Cyanobacteriota</taxon>
        <taxon>Cyanophyceae</taxon>
        <taxon>Synechococcales</taxon>
        <taxon>Synechococcaceae</taxon>
        <taxon>Synechococcus</taxon>
    </lineage>
</organism>
<reference evidence="2" key="1">
    <citation type="journal article" date="2022" name="Genome Biol. Evol.">
        <title>A New Gene Family Diagnostic for Intracellular Biomineralization of Amorphous Ca Carbonates by Cyanobacteria.</title>
        <authorList>
            <person name="Benzerara K."/>
            <person name="Duprat E."/>
            <person name="Bitard-Feildel T."/>
            <person name="Caumes G."/>
            <person name="Cassier-Chauvat C."/>
            <person name="Chauvat F."/>
            <person name="Dezi M."/>
            <person name="Diop S.I."/>
            <person name="Gaschignard G."/>
            <person name="Gorgen S."/>
            <person name="Gugger M."/>
            <person name="Lopez-Garcia P."/>
            <person name="Millet M."/>
            <person name="Skouri-Panet F."/>
            <person name="Moreira D."/>
            <person name="Callebaut I."/>
        </authorList>
    </citation>
    <scope>NUCLEOTIDE SEQUENCE</scope>
    <source>
        <strain evidence="2">G9</strain>
    </source>
</reference>
<sequence>MFSSSDLLTGDQQMQGGQMDALKAPEGDLHILFSIPCGISLALPAIGVREVIALTPDRITPVPNTSPLLLGILNLRGQVIWVADTGQFLGDETPINTDRPEMVVIAIEDEEMIVGLAVDEVKGMEWLDSDTIRPSSNLNDKMAPFIRGEWVLDLEEEQTLKLLDPITILRSARWGA</sequence>
<evidence type="ECO:0000259" key="1">
    <source>
        <dbReference type="PROSITE" id="PS50851"/>
    </source>
</evidence>
<feature type="domain" description="CheW-like" evidence="1">
    <location>
        <begin position="27"/>
        <end position="174"/>
    </location>
</feature>
<dbReference type="PANTHER" id="PTHR22617">
    <property type="entry name" value="CHEMOTAXIS SENSOR HISTIDINE KINASE-RELATED"/>
    <property type="match status" value="1"/>
</dbReference>
<dbReference type="InterPro" id="IPR039315">
    <property type="entry name" value="CheW"/>
</dbReference>
<reference evidence="2" key="2">
    <citation type="submission" date="2022-01" db="EMBL/GenBank/DDBJ databases">
        <authorList>
            <person name="Zivanovic Y."/>
            <person name="Moreira D."/>
            <person name="Lopez-Garcia P."/>
        </authorList>
    </citation>
    <scope>NUCLEOTIDE SEQUENCE</scope>
    <source>
        <strain evidence="2">G9</strain>
    </source>
</reference>
<gene>
    <name evidence="2" type="ORF">L3556_02005</name>
</gene>
<dbReference type="Proteomes" id="UP001154265">
    <property type="component" value="Unassembled WGS sequence"/>
</dbReference>
<dbReference type="SUPFAM" id="SSF50341">
    <property type="entry name" value="CheW-like"/>
    <property type="match status" value="1"/>
</dbReference>
<protein>
    <submittedName>
        <fullName evidence="2">Chemotaxis protein CheW</fullName>
    </submittedName>
</protein>
<dbReference type="Gene3D" id="2.30.30.40">
    <property type="entry name" value="SH3 Domains"/>
    <property type="match status" value="1"/>
</dbReference>
<evidence type="ECO:0000313" key="2">
    <source>
        <dbReference type="EMBL" id="MDG2989713.1"/>
    </source>
</evidence>
<dbReference type="SMART" id="SM00260">
    <property type="entry name" value="CheW"/>
    <property type="match status" value="1"/>
</dbReference>
<dbReference type="PANTHER" id="PTHR22617:SF23">
    <property type="entry name" value="CHEMOTAXIS PROTEIN CHEW"/>
    <property type="match status" value="1"/>
</dbReference>
<dbReference type="InterPro" id="IPR002545">
    <property type="entry name" value="CheW-lke_dom"/>
</dbReference>
<keyword evidence="3" id="KW-1185">Reference proteome</keyword>
<dbReference type="PROSITE" id="PS50851">
    <property type="entry name" value="CHEW"/>
    <property type="match status" value="1"/>
</dbReference>
<dbReference type="Pfam" id="PF01584">
    <property type="entry name" value="CheW"/>
    <property type="match status" value="1"/>
</dbReference>
<evidence type="ECO:0000313" key="3">
    <source>
        <dbReference type="Proteomes" id="UP001154265"/>
    </source>
</evidence>
<proteinExistence type="predicted"/>
<dbReference type="InterPro" id="IPR036061">
    <property type="entry name" value="CheW-like_dom_sf"/>
</dbReference>
<name>A0ABT6EVC5_9SYNE</name>
<accession>A0ABT6EVC5</accession>
<comment type="caution">
    <text evidence="2">The sequence shown here is derived from an EMBL/GenBank/DDBJ whole genome shotgun (WGS) entry which is preliminary data.</text>
</comment>